<reference evidence="2" key="2">
    <citation type="submission" date="2018-04" db="EMBL/GenBank/DDBJ databases">
        <title>OnivRS2 (Oryza nivara Reference Sequence Version 2).</title>
        <authorList>
            <person name="Zhang J."/>
            <person name="Kudrna D."/>
            <person name="Lee S."/>
            <person name="Talag J."/>
            <person name="Rajasekar S."/>
            <person name="Welchert J."/>
            <person name="Hsing Y.-I."/>
            <person name="Wing R.A."/>
        </authorList>
    </citation>
    <scope>NUCLEOTIDE SEQUENCE [LARGE SCALE GENOMIC DNA]</scope>
    <source>
        <strain evidence="2">SL10</strain>
    </source>
</reference>
<keyword evidence="3" id="KW-1185">Reference proteome</keyword>
<organism evidence="2">
    <name type="scientific">Oryza nivara</name>
    <name type="common">Indian wild rice</name>
    <name type="synonym">Oryza sativa f. spontanea</name>
    <dbReference type="NCBI Taxonomy" id="4536"/>
    <lineage>
        <taxon>Eukaryota</taxon>
        <taxon>Viridiplantae</taxon>
        <taxon>Streptophyta</taxon>
        <taxon>Embryophyta</taxon>
        <taxon>Tracheophyta</taxon>
        <taxon>Spermatophyta</taxon>
        <taxon>Magnoliopsida</taxon>
        <taxon>Liliopsida</taxon>
        <taxon>Poales</taxon>
        <taxon>Poaceae</taxon>
        <taxon>BOP clade</taxon>
        <taxon>Oryzoideae</taxon>
        <taxon>Oryzeae</taxon>
        <taxon>Oryzinae</taxon>
        <taxon>Oryza</taxon>
    </lineage>
</organism>
<dbReference type="AlphaFoldDB" id="A0A0E0GQG1"/>
<evidence type="ECO:0000313" key="2">
    <source>
        <dbReference type="EnsemblPlants" id="ONIVA03G26910.1"/>
    </source>
</evidence>
<evidence type="ECO:0000313" key="3">
    <source>
        <dbReference type="Proteomes" id="UP000006591"/>
    </source>
</evidence>
<sequence>MAKKRGKRKTMLRRKAPRPPSVATKDPNPPDRQGAHGLMRCAHKESGSGSRGLGCMMHLRPGKGGRWIYHRIHLFFYGNTNI</sequence>
<dbReference type="Proteomes" id="UP000006591">
    <property type="component" value="Chromosome 3"/>
</dbReference>
<reference evidence="2" key="1">
    <citation type="submission" date="2015-04" db="UniProtKB">
        <authorList>
            <consortium name="EnsemblPlants"/>
        </authorList>
    </citation>
    <scope>IDENTIFICATION</scope>
    <source>
        <strain evidence="2">SL10</strain>
    </source>
</reference>
<feature type="compositionally biased region" description="Basic residues" evidence="1">
    <location>
        <begin position="1"/>
        <end position="17"/>
    </location>
</feature>
<dbReference type="EnsemblPlants" id="ONIVA03G26910.1">
    <property type="protein sequence ID" value="ONIVA03G26910.1"/>
    <property type="gene ID" value="ONIVA03G26910"/>
</dbReference>
<name>A0A0E0GQG1_ORYNI</name>
<protein>
    <submittedName>
        <fullName evidence="2">Uncharacterized protein</fullName>
    </submittedName>
</protein>
<feature type="region of interest" description="Disordered" evidence="1">
    <location>
        <begin position="1"/>
        <end position="53"/>
    </location>
</feature>
<accession>A0A0E0GQG1</accession>
<dbReference type="HOGENOM" id="CLU_2562286_0_0_1"/>
<dbReference type="Gramene" id="ONIVA03G26910.1">
    <property type="protein sequence ID" value="ONIVA03G26910.1"/>
    <property type="gene ID" value="ONIVA03G26910"/>
</dbReference>
<proteinExistence type="predicted"/>
<evidence type="ECO:0000256" key="1">
    <source>
        <dbReference type="SAM" id="MobiDB-lite"/>
    </source>
</evidence>